<evidence type="ECO:0000313" key="2">
    <source>
        <dbReference type="Proteomes" id="UP001163798"/>
    </source>
</evidence>
<gene>
    <name evidence="1" type="ORF">GGU10DRAFT_382126</name>
</gene>
<name>A0AA38KMF0_9AGAR</name>
<organism evidence="1 2">
    <name type="scientific">Lentinula aff. detonsa</name>
    <dbReference type="NCBI Taxonomy" id="2804958"/>
    <lineage>
        <taxon>Eukaryota</taxon>
        <taxon>Fungi</taxon>
        <taxon>Dikarya</taxon>
        <taxon>Basidiomycota</taxon>
        <taxon>Agaricomycotina</taxon>
        <taxon>Agaricomycetes</taxon>
        <taxon>Agaricomycetidae</taxon>
        <taxon>Agaricales</taxon>
        <taxon>Marasmiineae</taxon>
        <taxon>Omphalotaceae</taxon>
        <taxon>Lentinula</taxon>
    </lineage>
</organism>
<reference evidence="1" key="1">
    <citation type="submission" date="2022-08" db="EMBL/GenBank/DDBJ databases">
        <authorList>
            <consortium name="DOE Joint Genome Institute"/>
            <person name="Min B."/>
            <person name="Riley R."/>
            <person name="Sierra-Patev S."/>
            <person name="Naranjo-Ortiz M."/>
            <person name="Looney B."/>
            <person name="Konkel Z."/>
            <person name="Slot J.C."/>
            <person name="Sakamoto Y."/>
            <person name="Steenwyk J.L."/>
            <person name="Rokas A."/>
            <person name="Carro J."/>
            <person name="Camarero S."/>
            <person name="Ferreira P."/>
            <person name="Molpeceres G."/>
            <person name="Ruiz-Duenas F.J."/>
            <person name="Serrano A."/>
            <person name="Henrissat B."/>
            <person name="Drula E."/>
            <person name="Hughes K.W."/>
            <person name="Mata J.L."/>
            <person name="Ishikawa N.K."/>
            <person name="Vargas-Isla R."/>
            <person name="Ushijima S."/>
            <person name="Smith C.A."/>
            <person name="Ahrendt S."/>
            <person name="Andreopoulos W."/>
            <person name="He G."/>
            <person name="Labutti K."/>
            <person name="Lipzen A."/>
            <person name="Ng V."/>
            <person name="Sandor L."/>
            <person name="Barry K."/>
            <person name="Martinez A.T."/>
            <person name="Xiao Y."/>
            <person name="Gibbons J.G."/>
            <person name="Terashima K."/>
            <person name="Hibbett D.S."/>
            <person name="Grigoriev I.V."/>
        </authorList>
    </citation>
    <scope>NUCLEOTIDE SEQUENCE</scope>
    <source>
        <strain evidence="1">TFB10291</strain>
    </source>
</reference>
<proteinExistence type="predicted"/>
<dbReference type="Proteomes" id="UP001163798">
    <property type="component" value="Unassembled WGS sequence"/>
</dbReference>
<evidence type="ECO:0000313" key="1">
    <source>
        <dbReference type="EMBL" id="KAJ3779631.1"/>
    </source>
</evidence>
<keyword evidence="2" id="KW-1185">Reference proteome</keyword>
<dbReference type="EMBL" id="MU794493">
    <property type="protein sequence ID" value="KAJ3779631.1"/>
    <property type="molecule type" value="Genomic_DNA"/>
</dbReference>
<accession>A0AA38KMF0</accession>
<dbReference type="AlphaFoldDB" id="A0AA38KMF0"/>
<protein>
    <submittedName>
        <fullName evidence="1">Uncharacterized protein</fullName>
    </submittedName>
</protein>
<comment type="caution">
    <text evidence="1">The sequence shown here is derived from an EMBL/GenBank/DDBJ whole genome shotgun (WGS) entry which is preliminary data.</text>
</comment>
<sequence length="74" mass="8054">MGLRTYCDPVKAMQPERIMIEVPGAPDEVSSVGTVAVTQGDTRKGYMVLGSVPAKCEEERSSGMSDESDRSIWM</sequence>